<name>A0A8S2DAJ4_9BILA</name>
<dbReference type="Proteomes" id="UP000677228">
    <property type="component" value="Unassembled WGS sequence"/>
</dbReference>
<accession>A0A8S2DAJ4</accession>
<organism evidence="1 3">
    <name type="scientific">Didymodactylos carnosus</name>
    <dbReference type="NCBI Taxonomy" id="1234261"/>
    <lineage>
        <taxon>Eukaryota</taxon>
        <taxon>Metazoa</taxon>
        <taxon>Spiralia</taxon>
        <taxon>Gnathifera</taxon>
        <taxon>Rotifera</taxon>
        <taxon>Eurotatoria</taxon>
        <taxon>Bdelloidea</taxon>
        <taxon>Philodinida</taxon>
        <taxon>Philodinidae</taxon>
        <taxon>Didymodactylos</taxon>
    </lineage>
</organism>
<dbReference type="EMBL" id="CAJNOK010003974">
    <property type="protein sequence ID" value="CAF0921660.1"/>
    <property type="molecule type" value="Genomic_DNA"/>
</dbReference>
<evidence type="ECO:0000313" key="2">
    <source>
        <dbReference type="EMBL" id="CAF3699063.1"/>
    </source>
</evidence>
<dbReference type="Proteomes" id="UP000682733">
    <property type="component" value="Unassembled WGS sequence"/>
</dbReference>
<reference evidence="1" key="1">
    <citation type="submission" date="2021-02" db="EMBL/GenBank/DDBJ databases">
        <authorList>
            <person name="Nowell W R."/>
        </authorList>
    </citation>
    <scope>NUCLEOTIDE SEQUENCE</scope>
</reference>
<evidence type="ECO:0000313" key="1">
    <source>
        <dbReference type="EMBL" id="CAF0921660.1"/>
    </source>
</evidence>
<proteinExistence type="predicted"/>
<comment type="caution">
    <text evidence="1">The sequence shown here is derived from an EMBL/GenBank/DDBJ whole genome shotgun (WGS) entry which is preliminary data.</text>
</comment>
<evidence type="ECO:0000313" key="3">
    <source>
        <dbReference type="Proteomes" id="UP000677228"/>
    </source>
</evidence>
<protein>
    <submittedName>
        <fullName evidence="1">Uncharacterized protein</fullName>
    </submittedName>
</protein>
<sequence length="94" mass="10225">MENVAKNCTNLNLVLGVNLHAHQKVYQNDTEWGKFPSIRFILGKSICTQPVGIISGLNKSALKAELKNSIKSISKLFLSRDGTVVLTALYPPGA</sequence>
<dbReference type="AlphaFoldDB" id="A0A8S2DAJ4"/>
<gene>
    <name evidence="1" type="ORF">OVA965_LOCUS10655</name>
    <name evidence="2" type="ORF">TMI583_LOCUS10651</name>
</gene>
<dbReference type="EMBL" id="CAJOBA010003976">
    <property type="protein sequence ID" value="CAF3699063.1"/>
    <property type="molecule type" value="Genomic_DNA"/>
</dbReference>